<dbReference type="CDD" id="cd06676">
    <property type="entry name" value="PDZ13_MUPP1-like"/>
    <property type="match status" value="1"/>
</dbReference>
<dbReference type="PROSITE" id="PS50106">
    <property type="entry name" value="PDZ"/>
    <property type="match status" value="5"/>
</dbReference>
<dbReference type="Proteomes" id="UP000265140">
    <property type="component" value="Chromosome 25"/>
</dbReference>
<feature type="compositionally biased region" description="Polar residues" evidence="1">
    <location>
        <begin position="194"/>
        <end position="203"/>
    </location>
</feature>
<dbReference type="Ensembl" id="ENSELUT00000002995.3">
    <property type="protein sequence ID" value="ENSELUP00000032523.3"/>
    <property type="gene ID" value="ENSELUG00000010446.3"/>
</dbReference>
<name>A0A3P8ZW35_ESOLU</name>
<reference evidence="3" key="4">
    <citation type="submission" date="2025-09" db="UniProtKB">
        <authorList>
            <consortium name="Ensembl"/>
        </authorList>
    </citation>
    <scope>IDENTIFICATION</scope>
</reference>
<feature type="domain" description="PDZ" evidence="2">
    <location>
        <begin position="756"/>
        <end position="839"/>
    </location>
</feature>
<reference evidence="4" key="1">
    <citation type="journal article" date="2014" name="PLoS ONE">
        <title>The genome and linkage map of the northern pike (Esox lucius): conserved synteny revealed between the salmonid sister group and the Neoteleostei.</title>
        <authorList>
            <person name="Rondeau E.B."/>
            <person name="Minkley D.R."/>
            <person name="Leong J.S."/>
            <person name="Messmer A.M."/>
            <person name="Jantzen J.R."/>
            <person name="von Schalburg K.R."/>
            <person name="Lemon C."/>
            <person name="Bird N.H."/>
            <person name="Koop B.F."/>
        </authorList>
    </citation>
    <scope>NUCLEOTIDE SEQUENCE</scope>
</reference>
<evidence type="ECO:0000313" key="4">
    <source>
        <dbReference type="Proteomes" id="UP000265140"/>
    </source>
</evidence>
<dbReference type="InParanoid" id="A0A3P8ZW35"/>
<dbReference type="SMART" id="SM00228">
    <property type="entry name" value="PDZ"/>
    <property type="match status" value="5"/>
</dbReference>
<dbReference type="PANTHER" id="PTHR19964">
    <property type="entry name" value="MULTIPLE PDZ DOMAIN PROTEIN"/>
    <property type="match status" value="1"/>
</dbReference>
<dbReference type="PANTHER" id="PTHR19964:SF96">
    <property type="entry name" value="FERM DOMAIN (PROTEIN4.1-EZRIN-RADIXIN-MOESIN) FAMILY-RELATED"/>
    <property type="match status" value="1"/>
</dbReference>
<sequence length="839" mass="87247">MMARYGRLPGELHMIELEKIPGGGADAAPPGSGPGLGLQLTGDRDGSRAQLGVYVAGIDPQGAVGRDGRIRVGDELLEINSQILYGRSYQNAASILNSAPSRVKIILMRNKADPTGVPHGPMEDSSSQPSIPLSSSHSSIPLSSHPSIPLSSSHSSIPVSSHPSIPLPSQPYIPLSTHPSVPLYSDPSIPPESTHPSVPLSGNPSIPVSSHSSISISSHPSIPLSSHPSIPLSSHPSIPLSSHPSNALSSHSSIPLSSHPSNPLSSHPSNLLSSHPSNPLSSHPSIPLSSHLSNPLSSHPSIPLSSHPSIPLSSHPSIPLSSHPSNPLSSHPSIHHSFHPSIPLSSICPSIPPHSSSSDATASNSSSSGHSDWLEGSAMTSDLLSCPIMTGVQSTIEICKGHTGLGLSIVGGCDTLLGAIIIHEVNDGGAAQRDGRLWAGDQILEVNGIDLRQATHEEAIGVLRLTPQKLRLTVFRHQQGYREEDLWDVFHLDLKRPPGQALGISTVGKSNDTGVFVSEIMRGGVVDEDGRLFLGDQILSINGEDVRAASQEHVTMLLETSETVSLEVARFKASAHYSFESQSGDSVSSGSSTLTGTTVCDVGGHQQGETLSRQLGGSYSFEDYREIRTVVVYQGPGESLGLGVAGGAGSPHGDLPLFIASIDPTGLAARTHLLNVGERVISINDVSTEGMSCLQAGDLLNNTRGPVTLQVQSPESSAEGGGQEEPGEEPGHSGVGVSSTGGAVLHNNRSPQVYKTITLERGGLGLGFSIVGGFGSPHGDLPIYVKTIFGKGAAIEDGRLKRGDQILAVNGHSLEGVTHADAVAVLKRTRGTVVLSVLS</sequence>
<feature type="region of interest" description="Disordered" evidence="1">
    <location>
        <begin position="183"/>
        <end position="335"/>
    </location>
</feature>
<dbReference type="InterPro" id="IPR036034">
    <property type="entry name" value="PDZ_sf"/>
</dbReference>
<dbReference type="FunFam" id="2.30.42.10:FF:000038">
    <property type="entry name" value="Multiple PDZ domain protein isoform X1"/>
    <property type="match status" value="1"/>
</dbReference>
<evidence type="ECO:0000259" key="2">
    <source>
        <dbReference type="PROSITE" id="PS50106"/>
    </source>
</evidence>
<reference evidence="3" key="2">
    <citation type="submission" date="2020-02" db="EMBL/GenBank/DDBJ databases">
        <title>Esox lucius (northern pike) genome, fEsoLuc1, primary haplotype.</title>
        <authorList>
            <person name="Myers G."/>
            <person name="Karagic N."/>
            <person name="Meyer A."/>
            <person name="Pippel M."/>
            <person name="Reichard M."/>
            <person name="Winkler S."/>
            <person name="Tracey A."/>
            <person name="Sims Y."/>
            <person name="Howe K."/>
            <person name="Rhie A."/>
            <person name="Formenti G."/>
            <person name="Durbin R."/>
            <person name="Fedrigo O."/>
            <person name="Jarvis E.D."/>
        </authorList>
    </citation>
    <scope>NUCLEOTIDE SEQUENCE [LARGE SCALE GENOMIC DNA]</scope>
</reference>
<organism evidence="3 4">
    <name type="scientific">Esox lucius</name>
    <name type="common">Northern pike</name>
    <dbReference type="NCBI Taxonomy" id="8010"/>
    <lineage>
        <taxon>Eukaryota</taxon>
        <taxon>Metazoa</taxon>
        <taxon>Chordata</taxon>
        <taxon>Craniata</taxon>
        <taxon>Vertebrata</taxon>
        <taxon>Euteleostomi</taxon>
        <taxon>Actinopterygii</taxon>
        <taxon>Neopterygii</taxon>
        <taxon>Teleostei</taxon>
        <taxon>Protacanthopterygii</taxon>
        <taxon>Esociformes</taxon>
        <taxon>Esocidae</taxon>
        <taxon>Esox</taxon>
    </lineage>
</organism>
<proteinExistence type="predicted"/>
<dbReference type="InterPro" id="IPR001478">
    <property type="entry name" value="PDZ"/>
</dbReference>
<dbReference type="Gene3D" id="2.30.42.10">
    <property type="match status" value="5"/>
</dbReference>
<feature type="domain" description="PDZ" evidence="2">
    <location>
        <begin position="14"/>
        <end position="111"/>
    </location>
</feature>
<keyword evidence="4" id="KW-1185">Reference proteome</keyword>
<dbReference type="STRING" id="8010.ENSELUP00000032523"/>
<evidence type="ECO:0000256" key="1">
    <source>
        <dbReference type="SAM" id="MobiDB-lite"/>
    </source>
</evidence>
<dbReference type="CDD" id="cd06673">
    <property type="entry name" value="PDZ10_MUPP1-PDZ8_PATJ-like"/>
    <property type="match status" value="1"/>
</dbReference>
<reference evidence="3" key="3">
    <citation type="submission" date="2025-08" db="UniProtKB">
        <authorList>
            <consortium name="Ensembl"/>
        </authorList>
    </citation>
    <scope>IDENTIFICATION</scope>
</reference>
<feature type="region of interest" description="Disordered" evidence="1">
    <location>
        <begin position="112"/>
        <end position="163"/>
    </location>
</feature>
<evidence type="ECO:0000313" key="3">
    <source>
        <dbReference type="Ensembl" id="ENSELUP00000032523.3"/>
    </source>
</evidence>
<feature type="compositionally biased region" description="Low complexity" evidence="1">
    <location>
        <begin position="349"/>
        <end position="371"/>
    </location>
</feature>
<feature type="domain" description="PDZ" evidence="2">
    <location>
        <begin position="395"/>
        <end position="478"/>
    </location>
</feature>
<accession>A0A3P8ZW35</accession>
<dbReference type="Pfam" id="PF00595">
    <property type="entry name" value="PDZ"/>
    <property type="match status" value="5"/>
</dbReference>
<feature type="region of interest" description="Disordered" evidence="1">
    <location>
        <begin position="711"/>
        <end position="742"/>
    </location>
</feature>
<dbReference type="CDD" id="cd06674">
    <property type="entry name" value="PDZ11_MUPP1-PDZ9_PATJ-like"/>
    <property type="match status" value="1"/>
</dbReference>
<dbReference type="GeneTree" id="ENSGT00940000155586"/>
<dbReference type="InterPro" id="IPR051342">
    <property type="entry name" value="PDZ_scaffold"/>
</dbReference>
<dbReference type="Bgee" id="ENSELUG00000010446">
    <property type="expression patterns" value="Expressed in camera-type eye and 4 other cell types or tissues"/>
</dbReference>
<gene>
    <name evidence="3" type="primary">NPAS3</name>
</gene>
<feature type="region of interest" description="Disordered" evidence="1">
    <location>
        <begin position="349"/>
        <end position="372"/>
    </location>
</feature>
<dbReference type="SUPFAM" id="SSF50156">
    <property type="entry name" value="PDZ domain-like"/>
    <property type="match status" value="5"/>
</dbReference>
<feature type="compositionally biased region" description="Low complexity" evidence="1">
    <location>
        <begin position="204"/>
        <end position="332"/>
    </location>
</feature>
<protein>
    <recommendedName>
        <fullName evidence="2">PDZ domain-containing protein</fullName>
    </recommendedName>
</protein>
<feature type="domain" description="PDZ" evidence="2">
    <location>
        <begin position="491"/>
        <end position="572"/>
    </location>
</feature>
<feature type="domain" description="PDZ" evidence="2">
    <location>
        <begin position="629"/>
        <end position="715"/>
    </location>
</feature>
<dbReference type="AlphaFoldDB" id="A0A3P8ZW35"/>
<dbReference type="OMA" id="FAIMERS"/>
<feature type="compositionally biased region" description="Low complexity" evidence="1">
    <location>
        <begin position="125"/>
        <end position="163"/>
    </location>
</feature>